<gene>
    <name evidence="1" type="ORF">DdX_13086</name>
</gene>
<protein>
    <submittedName>
        <fullName evidence="1">Uncharacterized protein</fullName>
    </submittedName>
</protein>
<dbReference type="AlphaFoldDB" id="A0AAD4MV34"/>
<organism evidence="1 2">
    <name type="scientific">Ditylenchus destructor</name>
    <dbReference type="NCBI Taxonomy" id="166010"/>
    <lineage>
        <taxon>Eukaryota</taxon>
        <taxon>Metazoa</taxon>
        <taxon>Ecdysozoa</taxon>
        <taxon>Nematoda</taxon>
        <taxon>Chromadorea</taxon>
        <taxon>Rhabditida</taxon>
        <taxon>Tylenchina</taxon>
        <taxon>Tylenchomorpha</taxon>
        <taxon>Sphaerularioidea</taxon>
        <taxon>Anguinidae</taxon>
        <taxon>Anguininae</taxon>
        <taxon>Ditylenchus</taxon>
    </lineage>
</organism>
<reference evidence="1" key="1">
    <citation type="submission" date="2022-01" db="EMBL/GenBank/DDBJ databases">
        <title>Genome Sequence Resource for Two Populations of Ditylenchus destructor, the Migratory Endoparasitic Phytonematode.</title>
        <authorList>
            <person name="Zhang H."/>
            <person name="Lin R."/>
            <person name="Xie B."/>
        </authorList>
    </citation>
    <scope>NUCLEOTIDE SEQUENCE</scope>
    <source>
        <strain evidence="1">BazhouSP</strain>
    </source>
</reference>
<keyword evidence="2" id="KW-1185">Reference proteome</keyword>
<name>A0AAD4MV34_9BILA</name>
<comment type="caution">
    <text evidence="1">The sequence shown here is derived from an EMBL/GenBank/DDBJ whole genome shotgun (WGS) entry which is preliminary data.</text>
</comment>
<evidence type="ECO:0000313" key="2">
    <source>
        <dbReference type="Proteomes" id="UP001201812"/>
    </source>
</evidence>
<evidence type="ECO:0000313" key="1">
    <source>
        <dbReference type="EMBL" id="KAI1706246.1"/>
    </source>
</evidence>
<sequence length="145" mass="16250">MPIADAQYYTVTGTIYSNKSKAPVKDAIVQLGIYDGSRDSEDNIFVNANFRPVGKCTRETKDDGTFKINDVQLIPLLNPKERYVVKVTVNDGVFYHKTIYPKFDKYTVSIPLGKVCIPDSLADKTKKVVSEVTSKVTDMVHKIIN</sequence>
<dbReference type="EMBL" id="JAKKPZ010000049">
    <property type="protein sequence ID" value="KAI1706246.1"/>
    <property type="molecule type" value="Genomic_DNA"/>
</dbReference>
<accession>A0AAD4MV34</accession>
<proteinExistence type="predicted"/>
<dbReference type="Proteomes" id="UP001201812">
    <property type="component" value="Unassembled WGS sequence"/>
</dbReference>